<organism evidence="2 3">
    <name type="scientific">Achromobacter spanius</name>
    <dbReference type="NCBI Taxonomy" id="217203"/>
    <lineage>
        <taxon>Bacteria</taxon>
        <taxon>Pseudomonadati</taxon>
        <taxon>Pseudomonadota</taxon>
        <taxon>Betaproteobacteria</taxon>
        <taxon>Burkholderiales</taxon>
        <taxon>Alcaligenaceae</taxon>
        <taxon>Achromobacter</taxon>
    </lineage>
</organism>
<proteinExistence type="predicted"/>
<name>A0AAW3I2T3_9BURK</name>
<feature type="compositionally biased region" description="Basic and acidic residues" evidence="1">
    <location>
        <begin position="143"/>
        <end position="160"/>
    </location>
</feature>
<accession>A0AAW3I2T3</accession>
<evidence type="ECO:0000256" key="1">
    <source>
        <dbReference type="SAM" id="MobiDB-lite"/>
    </source>
</evidence>
<reference evidence="2 3" key="1">
    <citation type="submission" date="2015-07" db="EMBL/GenBank/DDBJ databases">
        <title>Draft genome of Achromobacter spanius.</title>
        <authorList>
            <person name="Wang X."/>
        </authorList>
    </citation>
    <scope>NUCLEOTIDE SEQUENCE [LARGE SCALE GENOMIC DNA]</scope>
    <source>
        <strain evidence="2 3">CGMCC9173</strain>
    </source>
</reference>
<dbReference type="AlphaFoldDB" id="A0AAW3I2T3"/>
<gene>
    <name evidence="2" type="ORF">AFM18_14345</name>
</gene>
<dbReference type="EMBL" id="LGVG01000016">
    <property type="protein sequence ID" value="KNE27089.1"/>
    <property type="molecule type" value="Genomic_DNA"/>
</dbReference>
<evidence type="ECO:0000313" key="3">
    <source>
        <dbReference type="Proteomes" id="UP000037511"/>
    </source>
</evidence>
<protein>
    <submittedName>
        <fullName evidence="2">Uncharacterized protein</fullName>
    </submittedName>
</protein>
<feature type="region of interest" description="Disordered" evidence="1">
    <location>
        <begin position="137"/>
        <end position="171"/>
    </location>
</feature>
<comment type="caution">
    <text evidence="2">The sequence shown here is derived from an EMBL/GenBank/DDBJ whole genome shotgun (WGS) entry which is preliminary data.</text>
</comment>
<sequence>MQQRPTYEFDFVCKPDPAPTVEVNAESLAAISLDVDDVLRPALRRFAERNPATTATVYLYGTQSVNFREPGWSEFLVVAGSEKVLTAVHAAFGAHREVKSRFSDYVCPRDGQARFHIEDGQLWQVLDAASWELIVEDGTDDSEAPRTREATTDEPEKLPQEDSDDEWGDDEAAEPVANTTLLRQGRLRAARSDASVGTIRQTIEEVFGLPAGSVALCGPDRRPLRADATIATLRRRWEDV</sequence>
<evidence type="ECO:0000313" key="2">
    <source>
        <dbReference type="EMBL" id="KNE27089.1"/>
    </source>
</evidence>
<feature type="compositionally biased region" description="Acidic residues" evidence="1">
    <location>
        <begin position="161"/>
        <end position="171"/>
    </location>
</feature>
<dbReference type="Proteomes" id="UP000037511">
    <property type="component" value="Unassembled WGS sequence"/>
</dbReference>